<keyword evidence="11 14" id="KW-0408">Iron</keyword>
<evidence type="ECO:0000313" key="17">
    <source>
        <dbReference type="Proteomes" id="UP000786183"/>
    </source>
</evidence>
<evidence type="ECO:0000256" key="6">
    <source>
        <dbReference type="ARBA" id="ARBA00022617"/>
    </source>
</evidence>
<comment type="pathway">
    <text evidence="2 14 15">Porphyrin-containing compound metabolism; protoporphyrin-IX biosynthesis; protoporphyrin-IX from protoporphyrinogen-IX: step 1/1.</text>
</comment>
<evidence type="ECO:0000256" key="15">
    <source>
        <dbReference type="PIRNR" id="PIRNR004638"/>
    </source>
</evidence>
<comment type="subcellular location">
    <subcellularLocation>
        <location evidence="1 14">Cell membrane</location>
        <topology evidence="1 14">Multi-pass membrane protein</topology>
    </subcellularLocation>
</comment>
<evidence type="ECO:0000256" key="12">
    <source>
        <dbReference type="ARBA" id="ARBA00023136"/>
    </source>
</evidence>
<feature type="binding site" description="axial binding residue" evidence="14">
    <location>
        <position position="15"/>
    </location>
    <ligand>
        <name>heme</name>
        <dbReference type="ChEBI" id="CHEBI:30413"/>
    </ligand>
    <ligandPart>
        <name>Fe</name>
        <dbReference type="ChEBI" id="CHEBI:18248"/>
    </ligandPart>
</feature>
<dbReference type="NCBIfam" id="TIGR00701">
    <property type="entry name" value="protoporphyrinogen oxidase HemJ"/>
    <property type="match status" value="1"/>
</dbReference>
<sequence length="147" mass="17562">MEFLLTHYDYVKWLHYLAFISWMAELFYLPRLFVYHAENNDNKDFVKVIKIQEDKLFYFIGQPAFIVTLLTGALMLFLNPTLFSLGYIHLKLLSVVLLIIYHFDNLRHLKNLKNDKSNKSGKFFRFYNEVPTIIMISIITAMILRPF</sequence>
<keyword evidence="10 14" id="KW-0560">Oxidoreductase</keyword>
<keyword evidence="17" id="KW-1185">Reference proteome</keyword>
<dbReference type="PANTHER" id="PTHR40255:SF1">
    <property type="entry name" value="PROTOPORPHYRINOGEN IX OXIDASE"/>
    <property type="match status" value="1"/>
</dbReference>
<dbReference type="HAMAP" id="MF_02239">
    <property type="entry name" value="HemJ"/>
    <property type="match status" value="1"/>
</dbReference>
<gene>
    <name evidence="16" type="primary">hemJ</name>
    <name evidence="16" type="ORF">AVCANL283_02455</name>
</gene>
<evidence type="ECO:0000256" key="8">
    <source>
        <dbReference type="ARBA" id="ARBA00022723"/>
    </source>
</evidence>
<keyword evidence="12 14" id="KW-0472">Membrane</keyword>
<feature type="transmembrane region" description="Helical" evidence="14">
    <location>
        <begin position="124"/>
        <end position="144"/>
    </location>
</feature>
<evidence type="ECO:0000256" key="2">
    <source>
        <dbReference type="ARBA" id="ARBA00005073"/>
    </source>
</evidence>
<dbReference type="EC" id="1.3.99.-" evidence="14 15"/>
<comment type="subunit">
    <text evidence="14">Homodimer.</text>
</comment>
<dbReference type="PANTHER" id="PTHR40255">
    <property type="entry name" value="UPF0093 MEMBRANE PROTEIN SLR1790"/>
    <property type="match status" value="1"/>
</dbReference>
<evidence type="ECO:0000256" key="9">
    <source>
        <dbReference type="ARBA" id="ARBA00022989"/>
    </source>
</evidence>
<keyword evidence="7 14" id="KW-0812">Transmembrane</keyword>
<feature type="transmembrane region" description="Helical" evidence="14">
    <location>
        <begin position="56"/>
        <end position="78"/>
    </location>
</feature>
<evidence type="ECO:0000256" key="7">
    <source>
        <dbReference type="ARBA" id="ARBA00022692"/>
    </source>
</evidence>
<evidence type="ECO:0000256" key="1">
    <source>
        <dbReference type="ARBA" id="ARBA00004651"/>
    </source>
</evidence>
<evidence type="ECO:0000256" key="14">
    <source>
        <dbReference type="HAMAP-Rule" id="MF_02239"/>
    </source>
</evidence>
<evidence type="ECO:0000256" key="10">
    <source>
        <dbReference type="ARBA" id="ARBA00023002"/>
    </source>
</evidence>
<feature type="transmembrane region" description="Helical" evidence="14">
    <location>
        <begin position="13"/>
        <end position="35"/>
    </location>
</feature>
<evidence type="ECO:0000256" key="13">
    <source>
        <dbReference type="ARBA" id="ARBA00048390"/>
    </source>
</evidence>
<dbReference type="RefSeq" id="WP_172230463.1">
    <property type="nucleotide sequence ID" value="NZ_CP035946.1"/>
</dbReference>
<proteinExistence type="inferred from homology"/>
<protein>
    <recommendedName>
        <fullName evidence="4 14">Protoporphyrinogen IX oxidase</fullName>
        <shortName evidence="14">PPO</shortName>
        <ecNumber evidence="14 15">1.3.99.-</ecNumber>
    </recommendedName>
</protein>
<comment type="caution">
    <text evidence="16">The sequence shown here is derived from an EMBL/GenBank/DDBJ whole genome shotgun (WGS) entry which is preliminary data.</text>
</comment>
<keyword evidence="9 14" id="KW-1133">Transmembrane helix</keyword>
<organism evidence="16 17">
    <name type="scientific">Campylobacter canadensis</name>
    <dbReference type="NCBI Taxonomy" id="449520"/>
    <lineage>
        <taxon>Bacteria</taxon>
        <taxon>Pseudomonadati</taxon>
        <taxon>Campylobacterota</taxon>
        <taxon>Epsilonproteobacteria</taxon>
        <taxon>Campylobacterales</taxon>
        <taxon>Campylobacteraceae</taxon>
        <taxon>Campylobacter</taxon>
    </lineage>
</organism>
<comment type="cofactor">
    <cofactor evidence="14 15">
        <name>heme b</name>
        <dbReference type="ChEBI" id="CHEBI:60344"/>
    </cofactor>
    <text evidence="14 15">Binds 1 heme b (iron(II)-protoporphyrin IX) group per subunit.</text>
</comment>
<feature type="transmembrane region" description="Helical" evidence="14">
    <location>
        <begin position="84"/>
        <end position="103"/>
    </location>
</feature>
<dbReference type="EMBL" id="JACGBB010000003">
    <property type="protein sequence ID" value="MBZ7986981.1"/>
    <property type="molecule type" value="Genomic_DNA"/>
</dbReference>
<accession>A0ABS7WQE2</accession>
<keyword evidence="8 14" id="KW-0479">Metal-binding</keyword>
<dbReference type="Proteomes" id="UP000786183">
    <property type="component" value="Unassembled WGS sequence"/>
</dbReference>
<comment type="catalytic activity">
    <reaction evidence="13 14 15">
        <text>protoporphyrinogen IX + 3 A = protoporphyrin IX + 3 AH2</text>
        <dbReference type="Rhea" id="RHEA:62000"/>
        <dbReference type="ChEBI" id="CHEBI:13193"/>
        <dbReference type="ChEBI" id="CHEBI:17499"/>
        <dbReference type="ChEBI" id="CHEBI:57306"/>
        <dbReference type="ChEBI" id="CHEBI:57307"/>
    </reaction>
</comment>
<evidence type="ECO:0000256" key="5">
    <source>
        <dbReference type="ARBA" id="ARBA00022475"/>
    </source>
</evidence>
<name>A0ABS7WQE2_9BACT</name>
<evidence type="ECO:0000313" key="16">
    <source>
        <dbReference type="EMBL" id="MBZ7986981.1"/>
    </source>
</evidence>
<dbReference type="Pfam" id="PF03653">
    <property type="entry name" value="UPF0093"/>
    <property type="match status" value="1"/>
</dbReference>
<dbReference type="InterPro" id="IPR005265">
    <property type="entry name" value="HemJ-like"/>
</dbReference>
<keyword evidence="5 14" id="KW-1003">Cell membrane</keyword>
<evidence type="ECO:0000256" key="11">
    <source>
        <dbReference type="ARBA" id="ARBA00023004"/>
    </source>
</evidence>
<dbReference type="PIRSF" id="PIRSF004638">
    <property type="entry name" value="UCP004638"/>
    <property type="match status" value="1"/>
</dbReference>
<comment type="similarity">
    <text evidence="3 14 15">Belongs to the HemJ family.</text>
</comment>
<evidence type="ECO:0000256" key="3">
    <source>
        <dbReference type="ARBA" id="ARBA00006501"/>
    </source>
</evidence>
<reference evidence="16 17" key="1">
    <citation type="submission" date="2020-07" db="EMBL/GenBank/DDBJ databases">
        <title>Transfer of Campylobacter canadensis to the novel genus Avispirillum gen. nov., that also includes two novel species recovered from migratory waterfowl: Avispirillum anseris sp. nov. and Avispirillum brantae sp. nov.</title>
        <authorList>
            <person name="Miller W.G."/>
            <person name="Chapman M.H."/>
            <person name="Yee E."/>
            <person name="Inglis G.D."/>
        </authorList>
    </citation>
    <scope>NUCLEOTIDE SEQUENCE [LARGE SCALE GENOMIC DNA]</scope>
    <source>
        <strain evidence="16 17">L283</strain>
    </source>
</reference>
<evidence type="ECO:0000256" key="4">
    <source>
        <dbReference type="ARBA" id="ARBA00017504"/>
    </source>
</evidence>
<feature type="binding site" description="axial binding residue" evidence="14">
    <location>
        <position position="91"/>
    </location>
    <ligand>
        <name>heme</name>
        <dbReference type="ChEBI" id="CHEBI:30413"/>
    </ligand>
    <ligandPart>
        <name>Fe</name>
        <dbReference type="ChEBI" id="CHEBI:18248"/>
    </ligandPart>
</feature>
<comment type="function">
    <text evidence="14 15">Catalyzes the oxidation of protoporphyrinogen IX to protoporphyrin IX.</text>
</comment>
<keyword evidence="6 14" id="KW-0349">Heme</keyword>